<keyword evidence="8" id="KW-0812">Transmembrane</keyword>
<reference evidence="10 11" key="1">
    <citation type="submission" date="2024-02" db="EMBL/GenBank/DDBJ databases">
        <authorList>
            <person name="Chen Y."/>
            <person name="Shah S."/>
            <person name="Dougan E. K."/>
            <person name="Thang M."/>
            <person name="Chan C."/>
        </authorList>
    </citation>
    <scope>NUCLEOTIDE SEQUENCE [LARGE SCALE GENOMIC DNA]</scope>
</reference>
<dbReference type="Pfam" id="PF01702">
    <property type="entry name" value="TGT"/>
    <property type="match status" value="1"/>
</dbReference>
<dbReference type="NCBIfam" id="TIGR00449">
    <property type="entry name" value="tgt_general"/>
    <property type="match status" value="1"/>
</dbReference>
<dbReference type="PANTHER" id="PTHR43530:SF1">
    <property type="entry name" value="QUEUINE TRNA-RIBOSYLTRANSFERASE CATALYTIC SUBUNIT 1"/>
    <property type="match status" value="1"/>
</dbReference>
<protein>
    <recommendedName>
        <fullName evidence="6">tRNA-guanosine(34) queuine transglycosylase</fullName>
        <ecNumber evidence="6">2.4.2.64</ecNumber>
    </recommendedName>
</protein>
<evidence type="ECO:0000256" key="4">
    <source>
        <dbReference type="ARBA" id="ARBA00022723"/>
    </source>
</evidence>
<keyword evidence="4" id="KW-0479">Metal-binding</keyword>
<keyword evidence="11" id="KW-1185">Reference proteome</keyword>
<evidence type="ECO:0000259" key="9">
    <source>
        <dbReference type="PROSITE" id="PS50853"/>
    </source>
</evidence>
<dbReference type="PROSITE" id="PS50853">
    <property type="entry name" value="FN3"/>
    <property type="match status" value="1"/>
</dbReference>
<dbReference type="SMART" id="SM00060">
    <property type="entry name" value="FN3"/>
    <property type="match status" value="1"/>
</dbReference>
<evidence type="ECO:0000256" key="3">
    <source>
        <dbReference type="ARBA" id="ARBA00022694"/>
    </source>
</evidence>
<dbReference type="InterPro" id="IPR036116">
    <property type="entry name" value="FN3_sf"/>
</dbReference>
<organism evidence="10 11">
    <name type="scientific">Durusdinium trenchii</name>
    <dbReference type="NCBI Taxonomy" id="1381693"/>
    <lineage>
        <taxon>Eukaryota</taxon>
        <taxon>Sar</taxon>
        <taxon>Alveolata</taxon>
        <taxon>Dinophyceae</taxon>
        <taxon>Suessiales</taxon>
        <taxon>Symbiodiniaceae</taxon>
        <taxon>Durusdinium</taxon>
    </lineage>
</organism>
<dbReference type="CDD" id="cd00063">
    <property type="entry name" value="FN3"/>
    <property type="match status" value="2"/>
</dbReference>
<keyword evidence="2" id="KW-0808">Transferase</keyword>
<comment type="caution">
    <text evidence="10">The sequence shown here is derived from an EMBL/GenBank/DDBJ whole genome shotgun (WGS) entry which is preliminary data.</text>
</comment>
<keyword evidence="5" id="KW-0862">Zinc</keyword>
<feature type="region of interest" description="Disordered" evidence="7">
    <location>
        <begin position="1023"/>
        <end position="1075"/>
    </location>
</feature>
<evidence type="ECO:0000256" key="1">
    <source>
        <dbReference type="ARBA" id="ARBA00022676"/>
    </source>
</evidence>
<dbReference type="EMBL" id="CAXAMN010016669">
    <property type="protein sequence ID" value="CAK9048815.1"/>
    <property type="molecule type" value="Genomic_DNA"/>
</dbReference>
<proteinExistence type="predicted"/>
<evidence type="ECO:0000313" key="11">
    <source>
        <dbReference type="Proteomes" id="UP001642484"/>
    </source>
</evidence>
<evidence type="ECO:0000256" key="6">
    <source>
        <dbReference type="ARBA" id="ARBA00024223"/>
    </source>
</evidence>
<sequence length="1496" mass="164895">MPRWAEEDEVSKWRVKYRLNNEKAAEDPDSEWIELELRHFTRELPLSNLPPGVHHFRVAIETPDGWSDWSPPVECEPPPPQRKLDDDDGQSAPAEDPTGRPPLVFHLDATCGRARASTVTLPHGDVLTPVFMPVGTQGTIKGMSSEDMKTLGCRILLGNTFHLANRPTCELLRTCGGLHKLMQWDGNILTDSGGFQMVSLLKLAVITEAGVEFEDPKSPGSRMLLTPEKSIESQNDIGADIMMALDDVVSSTLDPVKDAARIREATDRTLRWIDRCIGAHRNPQRQNLFGIVQGHLDTSPNGLREYSLKEMIKRKLPGYAIGGLSGGEAKDEFWKVVEQCTRPGSGLPEDKPRYLMGVGYPLDIVICVALGVDMFDCVYPCRTARFGTALVRSGQLRLTSAEFAQDFRPLEVNGKGPLKEYTRAMLHTIVTKEPVAAQLITWHNLWFMLNLLTEMREAIKAQTFSDWVRQFLKDFFPTATPAPCAVCPPRWVKAALEVCGIGLEDLFDWSETAKELPDMPKDSGKSSKAVPSKLASLLCEVLGVDAVKVRWSPPLDTATARAIVARDRRVRRGGGEGSESVQRTSAFLQQAVCERAPHQWTQMNDPVMGGQSSGNFTVADGVGVLLGQVADVPYLKAPGFIQAYVTDVSPFEIFPDITGCKSLSLEVKSMVDYKGYRFSFGSYKSNFDAGKVAEWNTVTLPIEGFTDFWDDATGEAIKTCQEWHPPRAIRSENKIYCPDATTLKDGKFSIFAHDMRTMAFWAEGLKGQVHLQIKSVKATDCTNLTKLSGEPKSEILVEEATDFYVVTGLVSLTDAWADRCWSEWSEPSTKQTEPPVPKTLNQPTLRRSTHHSAVIQWQHPPFTDVPVDSFSFRHTTSADWSGEVVEITDVSPSLSQYVITGLRPGQVYIFQVRAVNRYGKGIWSEGSIPIRTTDGSIPAKIETLKASDIYQSFIRLKWAPVDENGYPITGYLLRYAHEEDMAEATEAVKRPMSAGRFGWCEGVGWRAIRQYCDPMCRIDFGTGESTTESTVSSEEVKGEAISSDHGSCHTASDTSGSVSVAPTSTMPTGKGKMERARAKLARRKKKDKKKSCKGQCVDTTTQCWLCQKKINEELIAGSQQSRAALEGVIERQLPRMNGVNLATAFHRFVRSGDRSHGHGDSGIFTTMLQHVQEQAEMEFQLGDGRMPSNCCTLIAWSCACYGQFDRESFVLLSRLAARDLSACQDYEVTNLLWAWSQLYKSQSPIISSLEGDLELFLDTLAAHVAVRGPLKPQLLISALTSLANLPGKSPSEGWLFSTVGKEVIKSWEQLTVQGRQQAAAAFKFTRLRDRQFFADLAVPLIRKCPGLAQMLGTKDPLQGEKWVKTTEVNLNQQPEVQERLGEDQGAQPCKALLAWAQEFAASAAAIVRAMVGGAVLSVVAAMVLSVLSAMCVVVVQKVGAMGVEMEMWVMKYLLGGKSVGMAMETASLRGENNSLLSSSAAAGSGSASNQLLRTDV</sequence>
<feature type="region of interest" description="Disordered" evidence="7">
    <location>
        <begin position="67"/>
        <end position="103"/>
    </location>
</feature>
<dbReference type="NCBIfam" id="TIGR00430">
    <property type="entry name" value="Q_tRNA_tgt"/>
    <property type="match status" value="1"/>
</dbReference>
<keyword evidence="8" id="KW-1133">Transmembrane helix</keyword>
<evidence type="ECO:0000256" key="2">
    <source>
        <dbReference type="ARBA" id="ARBA00022679"/>
    </source>
</evidence>
<dbReference type="Pfam" id="PF00041">
    <property type="entry name" value="fn3"/>
    <property type="match status" value="1"/>
</dbReference>
<feature type="compositionally biased region" description="Low complexity" evidence="7">
    <location>
        <begin position="1023"/>
        <end position="1033"/>
    </location>
</feature>
<evidence type="ECO:0000256" key="5">
    <source>
        <dbReference type="ARBA" id="ARBA00022833"/>
    </source>
</evidence>
<dbReference type="InterPro" id="IPR013783">
    <property type="entry name" value="Ig-like_fold"/>
</dbReference>
<dbReference type="InterPro" id="IPR004803">
    <property type="entry name" value="TGT"/>
</dbReference>
<dbReference type="InterPro" id="IPR002616">
    <property type="entry name" value="tRNA_ribo_trans-like"/>
</dbReference>
<dbReference type="Proteomes" id="UP001642484">
    <property type="component" value="Unassembled WGS sequence"/>
</dbReference>
<dbReference type="Pfam" id="PF08547">
    <property type="entry name" value="CIA30"/>
    <property type="match status" value="1"/>
</dbReference>
<dbReference type="InterPro" id="IPR013857">
    <property type="entry name" value="NADH-UbQ_OxRdtase-assoc_prot30"/>
</dbReference>
<dbReference type="PANTHER" id="PTHR43530">
    <property type="entry name" value="QUEUINE TRNA-RIBOSYLTRANSFERASE CATALYTIC SUBUNIT 1"/>
    <property type="match status" value="1"/>
</dbReference>
<evidence type="ECO:0000256" key="8">
    <source>
        <dbReference type="SAM" id="Phobius"/>
    </source>
</evidence>
<evidence type="ECO:0000313" key="10">
    <source>
        <dbReference type="EMBL" id="CAK9048815.1"/>
    </source>
</evidence>
<name>A0ABP0MF88_9DINO</name>
<dbReference type="SUPFAM" id="SSF51713">
    <property type="entry name" value="tRNA-guanine transglycosylase"/>
    <property type="match status" value="1"/>
</dbReference>
<keyword evidence="8" id="KW-0472">Membrane</keyword>
<keyword evidence="3" id="KW-0819">tRNA processing</keyword>
<dbReference type="Gene3D" id="3.20.20.105">
    <property type="entry name" value="Queuine tRNA-ribosyltransferase-like"/>
    <property type="match status" value="1"/>
</dbReference>
<feature type="transmembrane region" description="Helical" evidence="8">
    <location>
        <begin position="1409"/>
        <end position="1435"/>
    </location>
</feature>
<feature type="compositionally biased region" description="Polar residues" evidence="7">
    <location>
        <begin position="1049"/>
        <end position="1067"/>
    </location>
</feature>
<evidence type="ECO:0000256" key="7">
    <source>
        <dbReference type="SAM" id="MobiDB-lite"/>
    </source>
</evidence>
<gene>
    <name evidence="10" type="ORF">CCMP2556_LOCUS25093</name>
</gene>
<feature type="domain" description="Fibronectin type-III" evidence="9">
    <location>
        <begin position="836"/>
        <end position="935"/>
    </location>
</feature>
<dbReference type="SUPFAM" id="SSF49265">
    <property type="entry name" value="Fibronectin type III"/>
    <property type="match status" value="1"/>
</dbReference>
<dbReference type="EC" id="2.4.2.64" evidence="6"/>
<dbReference type="InterPro" id="IPR003961">
    <property type="entry name" value="FN3_dom"/>
</dbReference>
<dbReference type="InterPro" id="IPR036511">
    <property type="entry name" value="TGT-like_sf"/>
</dbReference>
<accession>A0ABP0MF88</accession>
<dbReference type="Gene3D" id="2.60.40.10">
    <property type="entry name" value="Immunoglobulins"/>
    <property type="match status" value="1"/>
</dbReference>
<keyword evidence="1" id="KW-0328">Glycosyltransferase</keyword>